<dbReference type="RefSeq" id="WP_130591732.1">
    <property type="nucleotide sequence ID" value="NZ_CP034752.1"/>
</dbReference>
<dbReference type="EMBL" id="CP034752">
    <property type="protein sequence ID" value="QBH96788.1"/>
    <property type="molecule type" value="Genomic_DNA"/>
</dbReference>
<dbReference type="KEGG" id="prag:EKN56_10435"/>
<dbReference type="InterPro" id="IPR014972">
    <property type="entry name" value="Phage_Mu_Gp37"/>
</dbReference>
<keyword evidence="2" id="KW-1185">Reference proteome</keyword>
<organism evidence="1 2">
    <name type="scientific">Limnobaculum zhutongyuii</name>
    <dbReference type="NCBI Taxonomy" id="2498113"/>
    <lineage>
        <taxon>Bacteria</taxon>
        <taxon>Pseudomonadati</taxon>
        <taxon>Pseudomonadota</taxon>
        <taxon>Gammaproteobacteria</taxon>
        <taxon>Enterobacterales</taxon>
        <taxon>Budviciaceae</taxon>
        <taxon>Limnobaculum</taxon>
    </lineage>
</organism>
<reference evidence="1 2" key="1">
    <citation type="submission" date="2019-03" db="EMBL/GenBank/DDBJ databases">
        <title>Pragia sp. nov. isolated from the gut tract of Carduelis flavirostris.</title>
        <authorList>
            <person name="Ge Y."/>
        </authorList>
    </citation>
    <scope>NUCLEOTIDE SEQUENCE [LARGE SCALE GENOMIC DNA]</scope>
    <source>
        <strain evidence="1 2">CF-458</strain>
    </source>
</reference>
<sequence length="186" mass="20421">MIVMPRTAAIEQELIDGIRTSFGGTLRKVERLDGAWTEETIRIVISVCPAVYVAWIGGRRDPRRGVIMGTWGLFSSASALSGQRKDSVGAYDINDRLVAWLEGRQLAAACGAASFTQIANLYSKGAAKTGTVVCGLYFDIPQQMPSRIDEGDIGEFETYYHQWPQADGAPIQDSFNTHLYTGTEHE</sequence>
<name>A0A411WKW2_9GAMM</name>
<dbReference type="Proteomes" id="UP000293154">
    <property type="component" value="Chromosome"/>
</dbReference>
<accession>A0A411WKW2</accession>
<proteinExistence type="predicted"/>
<dbReference type="OrthoDB" id="6160520at2"/>
<evidence type="ECO:0000313" key="1">
    <source>
        <dbReference type="EMBL" id="QBH96788.1"/>
    </source>
</evidence>
<gene>
    <name evidence="1" type="ORF">EKN56_10435</name>
</gene>
<dbReference type="AlphaFoldDB" id="A0A411WKW2"/>
<protein>
    <submittedName>
        <fullName evidence="1">DUF1834 family protein</fullName>
    </submittedName>
</protein>
<dbReference type="Pfam" id="PF08873">
    <property type="entry name" value="Phage_Mu_Gp37"/>
    <property type="match status" value="1"/>
</dbReference>
<evidence type="ECO:0000313" key="2">
    <source>
        <dbReference type="Proteomes" id="UP000293154"/>
    </source>
</evidence>